<gene>
    <name evidence="10" type="ORF">C0081_21230</name>
</gene>
<dbReference type="Pfam" id="PF19300">
    <property type="entry name" value="BPD_transp_1_N"/>
    <property type="match status" value="1"/>
</dbReference>
<comment type="subcellular location">
    <subcellularLocation>
        <location evidence="1 7">Cell membrane</location>
        <topology evidence="1 7">Multi-pass membrane protein</topology>
    </subcellularLocation>
</comment>
<evidence type="ECO:0000256" key="8">
    <source>
        <dbReference type="SAM" id="SignalP"/>
    </source>
</evidence>
<feature type="domain" description="ABC transmembrane type-1" evidence="9">
    <location>
        <begin position="98"/>
        <end position="298"/>
    </location>
</feature>
<keyword evidence="3" id="KW-1003">Cell membrane</keyword>
<sequence>MLRFVLMRLASALPTLLGMSFVAFAIVALAPGDPITQELRTFGVVPTPEDLAALKAQYGLDKPFFERYFLWLLRALQFDFGDSIASGRPVMTEIGLHLPATLLLSLTSLAGAIGLSLFFGIAAVSTATVAAGLLRALTILLVSVPSFWLALVLIYVFVLNLGWARLVGDGRWHDLILPALTLSLGAGATLGRVVRERIRSEMCQDYVRLAIAKGVPPSTILVRHITPQIIGPLATAWASTFGALLGGAVIVESIFGWPGLGQLILQAIGQRDYPVIQAYLILGGLIFFITSFIADFVVTLADPQLKRKLRHGR</sequence>
<feature type="transmembrane region" description="Helical" evidence="7">
    <location>
        <begin position="100"/>
        <end position="124"/>
    </location>
</feature>
<keyword evidence="11" id="KW-1185">Reference proteome</keyword>
<accession>A0A2N5XK90</accession>
<evidence type="ECO:0000256" key="6">
    <source>
        <dbReference type="ARBA" id="ARBA00023136"/>
    </source>
</evidence>
<evidence type="ECO:0000256" key="2">
    <source>
        <dbReference type="ARBA" id="ARBA00022448"/>
    </source>
</evidence>
<feature type="chain" id="PRO_5014782072" evidence="8">
    <location>
        <begin position="26"/>
        <end position="313"/>
    </location>
</feature>
<reference evidence="10 11" key="1">
    <citation type="submission" date="2018-01" db="EMBL/GenBank/DDBJ databases">
        <title>The draft genome sequence of Cohaesibacter sp. H1304.</title>
        <authorList>
            <person name="Wang N.-N."/>
            <person name="Du Z.-J."/>
        </authorList>
    </citation>
    <scope>NUCLEOTIDE SEQUENCE [LARGE SCALE GENOMIC DNA]</scope>
    <source>
        <strain evidence="10 11">H1304</strain>
    </source>
</reference>
<keyword evidence="8" id="KW-0732">Signal</keyword>
<dbReference type="OrthoDB" id="9805855at2"/>
<dbReference type="InterPro" id="IPR000515">
    <property type="entry name" value="MetI-like"/>
</dbReference>
<feature type="transmembrane region" description="Helical" evidence="7">
    <location>
        <begin position="175"/>
        <end position="194"/>
    </location>
</feature>
<dbReference type="GO" id="GO:0005886">
    <property type="term" value="C:plasma membrane"/>
    <property type="evidence" value="ECO:0007669"/>
    <property type="project" value="UniProtKB-SubCell"/>
</dbReference>
<keyword evidence="4 7" id="KW-0812">Transmembrane</keyword>
<name>A0A2N5XK90_9HYPH</name>
<dbReference type="Pfam" id="PF00528">
    <property type="entry name" value="BPD_transp_1"/>
    <property type="match status" value="1"/>
</dbReference>
<protein>
    <submittedName>
        <fullName evidence="10">ABC transporter permease</fullName>
    </submittedName>
</protein>
<dbReference type="RefSeq" id="WP_101535745.1">
    <property type="nucleotide sequence ID" value="NZ_PKUQ01000055.1"/>
</dbReference>
<evidence type="ECO:0000256" key="5">
    <source>
        <dbReference type="ARBA" id="ARBA00022989"/>
    </source>
</evidence>
<evidence type="ECO:0000256" key="3">
    <source>
        <dbReference type="ARBA" id="ARBA00022475"/>
    </source>
</evidence>
<evidence type="ECO:0000259" key="9">
    <source>
        <dbReference type="PROSITE" id="PS50928"/>
    </source>
</evidence>
<dbReference type="PANTHER" id="PTHR43163:SF6">
    <property type="entry name" value="DIPEPTIDE TRANSPORT SYSTEM PERMEASE PROTEIN DPPB-RELATED"/>
    <property type="match status" value="1"/>
</dbReference>
<dbReference type="PANTHER" id="PTHR43163">
    <property type="entry name" value="DIPEPTIDE TRANSPORT SYSTEM PERMEASE PROTEIN DPPB-RELATED"/>
    <property type="match status" value="1"/>
</dbReference>
<feature type="transmembrane region" description="Helical" evidence="7">
    <location>
        <begin position="136"/>
        <end position="163"/>
    </location>
</feature>
<dbReference type="Gene3D" id="1.10.3720.10">
    <property type="entry name" value="MetI-like"/>
    <property type="match status" value="1"/>
</dbReference>
<dbReference type="InterPro" id="IPR035906">
    <property type="entry name" value="MetI-like_sf"/>
</dbReference>
<dbReference type="EMBL" id="PKUQ01000055">
    <property type="protein sequence ID" value="PLW74847.1"/>
    <property type="molecule type" value="Genomic_DNA"/>
</dbReference>
<comment type="similarity">
    <text evidence="7">Belongs to the binding-protein-dependent transport system permease family.</text>
</comment>
<feature type="transmembrane region" description="Helical" evidence="7">
    <location>
        <begin position="276"/>
        <end position="301"/>
    </location>
</feature>
<evidence type="ECO:0000256" key="1">
    <source>
        <dbReference type="ARBA" id="ARBA00004651"/>
    </source>
</evidence>
<dbReference type="PROSITE" id="PS50928">
    <property type="entry name" value="ABC_TM1"/>
    <property type="match status" value="1"/>
</dbReference>
<comment type="caution">
    <text evidence="10">The sequence shown here is derived from an EMBL/GenBank/DDBJ whole genome shotgun (WGS) entry which is preliminary data.</text>
</comment>
<evidence type="ECO:0000313" key="10">
    <source>
        <dbReference type="EMBL" id="PLW74847.1"/>
    </source>
</evidence>
<feature type="transmembrane region" description="Helical" evidence="7">
    <location>
        <begin position="233"/>
        <end position="256"/>
    </location>
</feature>
<proteinExistence type="inferred from homology"/>
<dbReference type="SUPFAM" id="SSF161098">
    <property type="entry name" value="MetI-like"/>
    <property type="match status" value="1"/>
</dbReference>
<feature type="signal peptide" evidence="8">
    <location>
        <begin position="1"/>
        <end position="25"/>
    </location>
</feature>
<dbReference type="AlphaFoldDB" id="A0A2N5XK90"/>
<keyword evidence="2 7" id="KW-0813">Transport</keyword>
<dbReference type="CDD" id="cd06261">
    <property type="entry name" value="TM_PBP2"/>
    <property type="match status" value="1"/>
</dbReference>
<evidence type="ECO:0000256" key="4">
    <source>
        <dbReference type="ARBA" id="ARBA00022692"/>
    </source>
</evidence>
<evidence type="ECO:0000313" key="11">
    <source>
        <dbReference type="Proteomes" id="UP000234881"/>
    </source>
</evidence>
<evidence type="ECO:0000256" key="7">
    <source>
        <dbReference type="RuleBase" id="RU363032"/>
    </source>
</evidence>
<organism evidence="10 11">
    <name type="scientific">Cohaesibacter celericrescens</name>
    <dbReference type="NCBI Taxonomy" id="2067669"/>
    <lineage>
        <taxon>Bacteria</taxon>
        <taxon>Pseudomonadati</taxon>
        <taxon>Pseudomonadota</taxon>
        <taxon>Alphaproteobacteria</taxon>
        <taxon>Hyphomicrobiales</taxon>
        <taxon>Cohaesibacteraceae</taxon>
    </lineage>
</organism>
<keyword evidence="6 7" id="KW-0472">Membrane</keyword>
<dbReference type="Proteomes" id="UP000234881">
    <property type="component" value="Unassembled WGS sequence"/>
</dbReference>
<dbReference type="GO" id="GO:0055085">
    <property type="term" value="P:transmembrane transport"/>
    <property type="evidence" value="ECO:0007669"/>
    <property type="project" value="InterPro"/>
</dbReference>
<dbReference type="InterPro" id="IPR045621">
    <property type="entry name" value="BPD_transp_1_N"/>
</dbReference>
<keyword evidence="5 7" id="KW-1133">Transmembrane helix</keyword>